<dbReference type="Pfam" id="PF02357">
    <property type="entry name" value="NusG"/>
    <property type="match status" value="1"/>
</dbReference>
<dbReference type="AlphaFoldDB" id="A0A9D2DRV9"/>
<evidence type="ECO:0000313" key="3">
    <source>
        <dbReference type="EMBL" id="HIZ21923.1"/>
    </source>
</evidence>
<dbReference type="GO" id="GO:0006354">
    <property type="term" value="P:DNA-templated transcription elongation"/>
    <property type="evidence" value="ECO:0007669"/>
    <property type="project" value="InterPro"/>
</dbReference>
<evidence type="ECO:0000256" key="1">
    <source>
        <dbReference type="ARBA" id="ARBA00023163"/>
    </source>
</evidence>
<dbReference type="InterPro" id="IPR006645">
    <property type="entry name" value="NGN-like_dom"/>
</dbReference>
<reference evidence="3" key="1">
    <citation type="journal article" date="2021" name="PeerJ">
        <title>Extensive microbial diversity within the chicken gut microbiome revealed by metagenomics and culture.</title>
        <authorList>
            <person name="Gilroy R."/>
            <person name="Ravi A."/>
            <person name="Getino M."/>
            <person name="Pursley I."/>
            <person name="Horton D.L."/>
            <person name="Alikhan N.F."/>
            <person name="Baker D."/>
            <person name="Gharbi K."/>
            <person name="Hall N."/>
            <person name="Watson M."/>
            <person name="Adriaenssens E.M."/>
            <person name="Foster-Nyarko E."/>
            <person name="Jarju S."/>
            <person name="Secka A."/>
            <person name="Antonio M."/>
            <person name="Oren A."/>
            <person name="Chaudhuri R.R."/>
            <person name="La Ragione R."/>
            <person name="Hildebrand F."/>
            <person name="Pallen M.J."/>
        </authorList>
    </citation>
    <scope>NUCLEOTIDE SEQUENCE</scope>
    <source>
        <strain evidence="3">14324</strain>
    </source>
</reference>
<keyword evidence="1" id="KW-0804">Transcription</keyword>
<accession>A0A9D2DRV9</accession>
<organism evidence="3 4">
    <name type="scientific">Candidatus Blautia faecigallinarum</name>
    <dbReference type="NCBI Taxonomy" id="2838488"/>
    <lineage>
        <taxon>Bacteria</taxon>
        <taxon>Bacillati</taxon>
        <taxon>Bacillota</taxon>
        <taxon>Clostridia</taxon>
        <taxon>Lachnospirales</taxon>
        <taxon>Lachnospiraceae</taxon>
        <taxon>Blautia</taxon>
    </lineage>
</organism>
<dbReference type="Proteomes" id="UP000824041">
    <property type="component" value="Unassembled WGS sequence"/>
</dbReference>
<dbReference type="InterPro" id="IPR036735">
    <property type="entry name" value="NGN_dom_sf"/>
</dbReference>
<evidence type="ECO:0000313" key="4">
    <source>
        <dbReference type="Proteomes" id="UP000824041"/>
    </source>
</evidence>
<comment type="caution">
    <text evidence="3">The sequence shown here is derived from an EMBL/GenBank/DDBJ whole genome shotgun (WGS) entry which is preliminary data.</text>
</comment>
<evidence type="ECO:0000259" key="2">
    <source>
        <dbReference type="Pfam" id="PF02357"/>
    </source>
</evidence>
<reference evidence="3" key="2">
    <citation type="submission" date="2021-04" db="EMBL/GenBank/DDBJ databases">
        <authorList>
            <person name="Gilroy R."/>
        </authorList>
    </citation>
    <scope>NUCLEOTIDE SEQUENCE</scope>
    <source>
        <strain evidence="3">14324</strain>
    </source>
</reference>
<name>A0A9D2DRV9_9FIRM</name>
<feature type="domain" description="NusG-like N-terminal" evidence="2">
    <location>
        <begin position="1"/>
        <end position="99"/>
    </location>
</feature>
<dbReference type="EMBL" id="DXBU01000051">
    <property type="protein sequence ID" value="HIZ21923.1"/>
    <property type="molecule type" value="Genomic_DNA"/>
</dbReference>
<dbReference type="Gene3D" id="3.30.70.940">
    <property type="entry name" value="NusG, N-terminal domain"/>
    <property type="match status" value="1"/>
</dbReference>
<proteinExistence type="predicted"/>
<protein>
    <recommendedName>
        <fullName evidence="2">NusG-like N-terminal domain-containing protein</fullName>
    </recommendedName>
</protein>
<sequence>MSWYVMRTVPGREEKAAELLEKKVDRRLWKNCRILKKQQLFRIHGKYVINRKELFPGYLFVETGSPERLAEELERSREFPKLLGETSAGVAKVEDDDLRFLRNACGDSLEKDMELSTVQVDEEGQVRDAAGTLKSYLPNVVRQRLRQRYVIARVPLFNRMEDVLFGIRLEEDEV</sequence>
<dbReference type="SUPFAM" id="SSF82679">
    <property type="entry name" value="N-utilization substance G protein NusG, N-terminal domain"/>
    <property type="match status" value="1"/>
</dbReference>
<gene>
    <name evidence="3" type="ORF">IAA21_03870</name>
</gene>